<feature type="region of interest" description="Disordered" evidence="1">
    <location>
        <begin position="101"/>
        <end position="131"/>
    </location>
</feature>
<evidence type="ECO:0000256" key="1">
    <source>
        <dbReference type="SAM" id="MobiDB-lite"/>
    </source>
</evidence>
<dbReference type="OrthoDB" id="4408411at2"/>
<dbReference type="Proteomes" id="UP000320876">
    <property type="component" value="Unassembled WGS sequence"/>
</dbReference>
<evidence type="ECO:0000313" key="4">
    <source>
        <dbReference type="Proteomes" id="UP000320876"/>
    </source>
</evidence>
<protein>
    <submittedName>
        <fullName evidence="3">Helix-turn-helix protein</fullName>
    </submittedName>
</protein>
<dbReference type="CDD" id="cd00093">
    <property type="entry name" value="HTH_XRE"/>
    <property type="match status" value="1"/>
</dbReference>
<proteinExistence type="predicted"/>
<dbReference type="SUPFAM" id="SSF47413">
    <property type="entry name" value="lambda repressor-like DNA-binding domains"/>
    <property type="match status" value="1"/>
</dbReference>
<dbReference type="EMBL" id="VFML01000001">
    <property type="protein sequence ID" value="TQJ03931.1"/>
    <property type="molecule type" value="Genomic_DNA"/>
</dbReference>
<feature type="domain" description="HTH cro/C1-type" evidence="2">
    <location>
        <begin position="39"/>
        <end position="93"/>
    </location>
</feature>
<organism evidence="3 4">
    <name type="scientific">Amycolatopsis cihanbeyliensis</name>
    <dbReference type="NCBI Taxonomy" id="1128664"/>
    <lineage>
        <taxon>Bacteria</taxon>
        <taxon>Bacillati</taxon>
        <taxon>Actinomycetota</taxon>
        <taxon>Actinomycetes</taxon>
        <taxon>Pseudonocardiales</taxon>
        <taxon>Pseudonocardiaceae</taxon>
        <taxon>Amycolatopsis</taxon>
    </lineage>
</organism>
<accession>A0A542DLF8</accession>
<gene>
    <name evidence="3" type="ORF">FB471_3706</name>
</gene>
<comment type="caution">
    <text evidence="3">The sequence shown here is derived from an EMBL/GenBank/DDBJ whole genome shotgun (WGS) entry which is preliminary data.</text>
</comment>
<dbReference type="Pfam" id="PF01381">
    <property type="entry name" value="HTH_3"/>
    <property type="match status" value="1"/>
</dbReference>
<dbReference type="PROSITE" id="PS50943">
    <property type="entry name" value="HTH_CROC1"/>
    <property type="match status" value="1"/>
</dbReference>
<sequence>MGTRRSQAPRSHVVSGQWPHADLDGDHAAAVMQRIAARLAHLLAEQDVSLNALSKAAVVNRQTIANIVEGRVWPTVAVLAELERALGTSFALDPALWPERDAMDSSLSGHADTTRSSPERVTKQRKKRDIR</sequence>
<dbReference type="InterPro" id="IPR010982">
    <property type="entry name" value="Lambda_DNA-bd_dom_sf"/>
</dbReference>
<name>A0A542DLF8_AMYCI</name>
<dbReference type="SMART" id="SM00530">
    <property type="entry name" value="HTH_XRE"/>
    <property type="match status" value="1"/>
</dbReference>
<evidence type="ECO:0000259" key="2">
    <source>
        <dbReference type="PROSITE" id="PS50943"/>
    </source>
</evidence>
<dbReference type="AlphaFoldDB" id="A0A542DLF8"/>
<keyword evidence="4" id="KW-1185">Reference proteome</keyword>
<evidence type="ECO:0000313" key="3">
    <source>
        <dbReference type="EMBL" id="TQJ03931.1"/>
    </source>
</evidence>
<reference evidence="3 4" key="1">
    <citation type="submission" date="2019-06" db="EMBL/GenBank/DDBJ databases">
        <title>Sequencing the genomes of 1000 actinobacteria strains.</title>
        <authorList>
            <person name="Klenk H.-P."/>
        </authorList>
    </citation>
    <scope>NUCLEOTIDE SEQUENCE [LARGE SCALE GENOMIC DNA]</scope>
    <source>
        <strain evidence="3 4">DSM 45679</strain>
    </source>
</reference>
<dbReference type="InterPro" id="IPR001387">
    <property type="entry name" value="Cro/C1-type_HTH"/>
</dbReference>
<dbReference type="GO" id="GO:0003677">
    <property type="term" value="F:DNA binding"/>
    <property type="evidence" value="ECO:0007669"/>
    <property type="project" value="InterPro"/>
</dbReference>
<dbReference type="Gene3D" id="1.10.260.40">
    <property type="entry name" value="lambda repressor-like DNA-binding domains"/>
    <property type="match status" value="1"/>
</dbReference>